<dbReference type="Pfam" id="PF00076">
    <property type="entry name" value="RRM_1"/>
    <property type="match status" value="1"/>
</dbReference>
<feature type="region of interest" description="Disordered" evidence="3">
    <location>
        <begin position="94"/>
        <end position="139"/>
    </location>
</feature>
<evidence type="ECO:0000256" key="2">
    <source>
        <dbReference type="PROSITE-ProRule" id="PRU00176"/>
    </source>
</evidence>
<evidence type="ECO:0000313" key="6">
    <source>
        <dbReference type="Proteomes" id="UP000269721"/>
    </source>
</evidence>
<protein>
    <recommendedName>
        <fullName evidence="4">RRM domain-containing protein</fullName>
    </recommendedName>
</protein>
<dbReference type="GO" id="GO:0006406">
    <property type="term" value="P:mRNA export from nucleus"/>
    <property type="evidence" value="ECO:0007669"/>
    <property type="project" value="TreeGrafter"/>
</dbReference>
<gene>
    <name evidence="5" type="ORF">BDK51DRAFT_21716</name>
</gene>
<dbReference type="PANTHER" id="PTHR19965">
    <property type="entry name" value="RNA AND EXPORT FACTOR BINDING PROTEIN"/>
    <property type="match status" value="1"/>
</dbReference>
<dbReference type="CDD" id="cd12418">
    <property type="entry name" value="RRM_Aly_REF_like"/>
    <property type="match status" value="1"/>
</dbReference>
<dbReference type="PROSITE" id="PS50102">
    <property type="entry name" value="RRM"/>
    <property type="match status" value="1"/>
</dbReference>
<evidence type="ECO:0000256" key="1">
    <source>
        <dbReference type="ARBA" id="ARBA00022884"/>
    </source>
</evidence>
<evidence type="ECO:0000259" key="4">
    <source>
        <dbReference type="PROSITE" id="PS50102"/>
    </source>
</evidence>
<dbReference type="SMART" id="SM01218">
    <property type="entry name" value="FoP_duplication"/>
    <property type="match status" value="1"/>
</dbReference>
<dbReference type="InterPro" id="IPR025715">
    <property type="entry name" value="FoP_C"/>
</dbReference>
<dbReference type="GO" id="GO:0005634">
    <property type="term" value="C:nucleus"/>
    <property type="evidence" value="ECO:0007669"/>
    <property type="project" value="TreeGrafter"/>
</dbReference>
<feature type="domain" description="RRM" evidence="4">
    <location>
        <begin position="2"/>
        <end position="79"/>
    </location>
</feature>
<reference evidence="6" key="1">
    <citation type="journal article" date="2018" name="Nat. Microbiol.">
        <title>Leveraging single-cell genomics to expand the fungal tree of life.</title>
        <authorList>
            <person name="Ahrendt S.R."/>
            <person name="Quandt C.A."/>
            <person name="Ciobanu D."/>
            <person name="Clum A."/>
            <person name="Salamov A."/>
            <person name="Andreopoulos B."/>
            <person name="Cheng J.F."/>
            <person name="Woyke T."/>
            <person name="Pelin A."/>
            <person name="Henrissat B."/>
            <person name="Reynolds N.K."/>
            <person name="Benny G.L."/>
            <person name="Smith M.E."/>
            <person name="James T.Y."/>
            <person name="Grigoriev I.V."/>
        </authorList>
    </citation>
    <scope>NUCLEOTIDE SEQUENCE [LARGE SCALE GENOMIC DNA]</scope>
</reference>
<dbReference type="GO" id="GO:0003729">
    <property type="term" value="F:mRNA binding"/>
    <property type="evidence" value="ECO:0007669"/>
    <property type="project" value="TreeGrafter"/>
</dbReference>
<dbReference type="EMBL" id="KZ995452">
    <property type="protein sequence ID" value="RKO90641.1"/>
    <property type="molecule type" value="Genomic_DNA"/>
</dbReference>
<sequence>SEKISVSNMLKTITQNDITELFSGVGPVVSAQLNYDSAGKSKGTATVIFRRAGDANRAIAEFHNRTLDQKPMKIERILSLEASQLAAAALGVKSHDGAGGRRPHGGAGAPVSGGRRGGAGGRRSGRGPRKPVTADDLDREMDAYMKDEVRVSSVSPPLIIPFAFPFH</sequence>
<dbReference type="InterPro" id="IPR035979">
    <property type="entry name" value="RBD_domain_sf"/>
</dbReference>
<accession>A0A4P9WD88</accession>
<dbReference type="Gene3D" id="3.30.70.330">
    <property type="match status" value="1"/>
</dbReference>
<keyword evidence="1 2" id="KW-0694">RNA-binding</keyword>
<organism evidence="5 6">
    <name type="scientific">Blyttiomyces helicus</name>
    <dbReference type="NCBI Taxonomy" id="388810"/>
    <lineage>
        <taxon>Eukaryota</taxon>
        <taxon>Fungi</taxon>
        <taxon>Fungi incertae sedis</taxon>
        <taxon>Chytridiomycota</taxon>
        <taxon>Chytridiomycota incertae sedis</taxon>
        <taxon>Chytridiomycetes</taxon>
        <taxon>Chytridiomycetes incertae sedis</taxon>
        <taxon>Blyttiomyces</taxon>
    </lineage>
</organism>
<dbReference type="AlphaFoldDB" id="A0A4P9WD88"/>
<dbReference type="InterPro" id="IPR051229">
    <property type="entry name" value="ALYREF_mRNA_export"/>
</dbReference>
<dbReference type="SMART" id="SM00360">
    <property type="entry name" value="RRM"/>
    <property type="match status" value="1"/>
</dbReference>
<evidence type="ECO:0000256" key="3">
    <source>
        <dbReference type="SAM" id="MobiDB-lite"/>
    </source>
</evidence>
<dbReference type="InterPro" id="IPR012677">
    <property type="entry name" value="Nucleotide-bd_a/b_plait_sf"/>
</dbReference>
<feature type="non-terminal residue" evidence="5">
    <location>
        <position position="1"/>
    </location>
</feature>
<dbReference type="PANTHER" id="PTHR19965:SF35">
    <property type="entry name" value="RNA ANNEALING PROTEIN YRA1"/>
    <property type="match status" value="1"/>
</dbReference>
<name>A0A4P9WD88_9FUNG</name>
<evidence type="ECO:0000313" key="5">
    <source>
        <dbReference type="EMBL" id="RKO90641.1"/>
    </source>
</evidence>
<dbReference type="InterPro" id="IPR000504">
    <property type="entry name" value="RRM_dom"/>
</dbReference>
<keyword evidence="6" id="KW-1185">Reference proteome</keyword>
<dbReference type="OrthoDB" id="346839at2759"/>
<dbReference type="SUPFAM" id="SSF54928">
    <property type="entry name" value="RNA-binding domain, RBD"/>
    <property type="match status" value="1"/>
</dbReference>
<proteinExistence type="predicted"/>
<dbReference type="Pfam" id="PF13865">
    <property type="entry name" value="FoP_duplication"/>
    <property type="match status" value="1"/>
</dbReference>
<dbReference type="Proteomes" id="UP000269721">
    <property type="component" value="Unassembled WGS sequence"/>
</dbReference>